<accession>A0ABP3WGF3</accession>
<sequence length="57" mass="6329">MAIAFITVIMTRNVLSIDNEINVSNENIVYENIKAMTTVDINTPNPLALQTLVFCTT</sequence>
<keyword evidence="2" id="KW-1185">Reference proteome</keyword>
<evidence type="ECO:0000313" key="2">
    <source>
        <dbReference type="Proteomes" id="UP001500021"/>
    </source>
</evidence>
<proteinExistence type="predicted"/>
<organism evidence="1 2">
    <name type="scientific">Colwellia asteriadis</name>
    <dbReference type="NCBI Taxonomy" id="517723"/>
    <lineage>
        <taxon>Bacteria</taxon>
        <taxon>Pseudomonadati</taxon>
        <taxon>Pseudomonadota</taxon>
        <taxon>Gammaproteobacteria</taxon>
        <taxon>Alteromonadales</taxon>
        <taxon>Colwelliaceae</taxon>
        <taxon>Colwellia</taxon>
    </lineage>
</organism>
<gene>
    <name evidence="1" type="ORF">GCM10009111_11700</name>
</gene>
<dbReference type="EMBL" id="BAAAFA010000003">
    <property type="protein sequence ID" value="GAA0814602.1"/>
    <property type="molecule type" value="Genomic_DNA"/>
</dbReference>
<name>A0ABP3WGF3_9GAMM</name>
<comment type="caution">
    <text evidence="1">The sequence shown here is derived from an EMBL/GenBank/DDBJ whole genome shotgun (WGS) entry which is preliminary data.</text>
</comment>
<evidence type="ECO:0000313" key="1">
    <source>
        <dbReference type="EMBL" id="GAA0814602.1"/>
    </source>
</evidence>
<dbReference type="Proteomes" id="UP001500021">
    <property type="component" value="Unassembled WGS sequence"/>
</dbReference>
<reference evidence="2" key="1">
    <citation type="journal article" date="2019" name="Int. J. Syst. Evol. Microbiol.">
        <title>The Global Catalogue of Microorganisms (GCM) 10K type strain sequencing project: providing services to taxonomists for standard genome sequencing and annotation.</title>
        <authorList>
            <consortium name="The Broad Institute Genomics Platform"/>
            <consortium name="The Broad Institute Genome Sequencing Center for Infectious Disease"/>
            <person name="Wu L."/>
            <person name="Ma J."/>
        </authorList>
    </citation>
    <scope>NUCLEOTIDE SEQUENCE [LARGE SCALE GENOMIC DNA]</scope>
    <source>
        <strain evidence="2">JCM 15608</strain>
    </source>
</reference>
<protein>
    <submittedName>
        <fullName evidence="1">Uncharacterized protein</fullName>
    </submittedName>
</protein>